<evidence type="ECO:0000313" key="2">
    <source>
        <dbReference type="EMBL" id="JAD98039.1"/>
    </source>
</evidence>
<reference evidence="2" key="2">
    <citation type="journal article" date="2015" name="Data Brief">
        <title>Shoot transcriptome of the giant reed, Arundo donax.</title>
        <authorList>
            <person name="Barrero R.A."/>
            <person name="Guerrero F.D."/>
            <person name="Moolhuijzen P."/>
            <person name="Goolsby J.A."/>
            <person name="Tidwell J."/>
            <person name="Bellgard S.E."/>
            <person name="Bellgard M.I."/>
        </authorList>
    </citation>
    <scope>NUCLEOTIDE SEQUENCE</scope>
    <source>
        <tissue evidence="2">Shoot tissue taken approximately 20 cm above the soil surface</tissue>
    </source>
</reference>
<proteinExistence type="predicted"/>
<name>A0A0A9EBC0_ARUDO</name>
<feature type="region of interest" description="Disordered" evidence="1">
    <location>
        <begin position="1"/>
        <end position="21"/>
    </location>
</feature>
<accession>A0A0A9EBC0</accession>
<dbReference type="EMBL" id="GBRH01199856">
    <property type="protein sequence ID" value="JAD98039.1"/>
    <property type="molecule type" value="Transcribed_RNA"/>
</dbReference>
<reference evidence="2" key="1">
    <citation type="submission" date="2014-09" db="EMBL/GenBank/DDBJ databases">
        <authorList>
            <person name="Magalhaes I.L.F."/>
            <person name="Oliveira U."/>
            <person name="Santos F.R."/>
            <person name="Vidigal T.H.D.A."/>
            <person name="Brescovit A.D."/>
            <person name="Santos A.J."/>
        </authorList>
    </citation>
    <scope>NUCLEOTIDE SEQUENCE</scope>
    <source>
        <tissue evidence="2">Shoot tissue taken approximately 20 cm above the soil surface</tissue>
    </source>
</reference>
<feature type="compositionally biased region" description="Polar residues" evidence="1">
    <location>
        <begin position="1"/>
        <end position="15"/>
    </location>
</feature>
<protein>
    <submittedName>
        <fullName evidence="2">Uncharacterized protein</fullName>
    </submittedName>
</protein>
<organism evidence="2">
    <name type="scientific">Arundo donax</name>
    <name type="common">Giant reed</name>
    <name type="synonym">Donax arundinaceus</name>
    <dbReference type="NCBI Taxonomy" id="35708"/>
    <lineage>
        <taxon>Eukaryota</taxon>
        <taxon>Viridiplantae</taxon>
        <taxon>Streptophyta</taxon>
        <taxon>Embryophyta</taxon>
        <taxon>Tracheophyta</taxon>
        <taxon>Spermatophyta</taxon>
        <taxon>Magnoliopsida</taxon>
        <taxon>Liliopsida</taxon>
        <taxon>Poales</taxon>
        <taxon>Poaceae</taxon>
        <taxon>PACMAD clade</taxon>
        <taxon>Arundinoideae</taxon>
        <taxon>Arundineae</taxon>
        <taxon>Arundo</taxon>
    </lineage>
</organism>
<sequence length="21" mass="2331">MHQGTSTRVPQAVQETTHHQG</sequence>
<evidence type="ECO:0000256" key="1">
    <source>
        <dbReference type="SAM" id="MobiDB-lite"/>
    </source>
</evidence>
<dbReference type="AlphaFoldDB" id="A0A0A9EBC0"/>